<evidence type="ECO:0000256" key="1">
    <source>
        <dbReference type="SAM" id="MobiDB-lite"/>
    </source>
</evidence>
<dbReference type="AlphaFoldDB" id="A0A059D0N6"/>
<name>A0A059D0N6_EUCGR</name>
<dbReference type="STRING" id="71139.A0A059D0N6"/>
<dbReference type="eggNOG" id="ENOG502S9QX">
    <property type="taxonomic scope" value="Eukaryota"/>
</dbReference>
<dbReference type="EMBL" id="KK198754">
    <property type="protein sequence ID" value="KCW84298.1"/>
    <property type="molecule type" value="Genomic_DNA"/>
</dbReference>
<dbReference type="KEGG" id="egr:104424909"/>
<proteinExistence type="predicted"/>
<feature type="compositionally biased region" description="Basic and acidic residues" evidence="1">
    <location>
        <begin position="63"/>
        <end position="85"/>
    </location>
</feature>
<feature type="region of interest" description="Disordered" evidence="1">
    <location>
        <begin position="63"/>
        <end position="150"/>
    </location>
</feature>
<dbReference type="OMA" id="GHCASVK"/>
<dbReference type="InParanoid" id="A0A059D0N6"/>
<feature type="region of interest" description="Disordered" evidence="1">
    <location>
        <begin position="169"/>
        <end position="299"/>
    </location>
</feature>
<accession>A0A059D0N6</accession>
<organism evidence="2">
    <name type="scientific">Eucalyptus grandis</name>
    <name type="common">Flooded gum</name>
    <dbReference type="NCBI Taxonomy" id="71139"/>
    <lineage>
        <taxon>Eukaryota</taxon>
        <taxon>Viridiplantae</taxon>
        <taxon>Streptophyta</taxon>
        <taxon>Embryophyta</taxon>
        <taxon>Tracheophyta</taxon>
        <taxon>Spermatophyta</taxon>
        <taxon>Magnoliopsida</taxon>
        <taxon>eudicotyledons</taxon>
        <taxon>Gunneridae</taxon>
        <taxon>Pentapetalae</taxon>
        <taxon>rosids</taxon>
        <taxon>malvids</taxon>
        <taxon>Myrtales</taxon>
        <taxon>Myrtaceae</taxon>
        <taxon>Myrtoideae</taxon>
        <taxon>Eucalypteae</taxon>
        <taxon>Eucalyptus</taxon>
    </lineage>
</organism>
<sequence>MDPVSRLKPISGQVVSSKPISLPKAAKILSKFVTVENGASHAISAYLQRTSTAFDELVHLHKELKAPKSERKSKHRELDFTKELPQETELSVAPRQTVADDVSEEPSHGDHESFGGNRKKEKKSKKKKVDTDHTGNLGENDGNVIDRATKGDSHLASEVLDEVFGNLSNAGVAGEKKKNKKQQQNWKDEKGNLVENGMEDGGRNDGTVIAVDKAKKKAGESNGGEEKGGEASSEQSSKKKKKRKGGDGSSLQDNGVVAKERESSKNKREREEIEEGRVEDGLMERPNKKSKKRKNSDEH</sequence>
<dbReference type="OrthoDB" id="696117at2759"/>
<dbReference type="PANTHER" id="PTHR48227">
    <property type="entry name" value="DNA TOPOISOMERASE 1-LIKE"/>
    <property type="match status" value="1"/>
</dbReference>
<gene>
    <name evidence="2" type="ORF">EUGRSUZ_B01149</name>
</gene>
<feature type="compositionally biased region" description="Basic residues" evidence="1">
    <location>
        <begin position="117"/>
        <end position="128"/>
    </location>
</feature>
<feature type="compositionally biased region" description="Basic residues" evidence="1">
    <location>
        <begin position="288"/>
        <end position="299"/>
    </location>
</feature>
<dbReference type="PANTHER" id="PTHR48227:SF1">
    <property type="entry name" value="DNA LIGASE 1-LIKE"/>
    <property type="match status" value="1"/>
</dbReference>
<protein>
    <submittedName>
        <fullName evidence="2">Uncharacterized protein</fullName>
    </submittedName>
</protein>
<reference evidence="2" key="1">
    <citation type="submission" date="2013-07" db="EMBL/GenBank/DDBJ databases">
        <title>The genome of Eucalyptus grandis.</title>
        <authorList>
            <person name="Schmutz J."/>
            <person name="Hayes R."/>
            <person name="Myburg A."/>
            <person name="Tuskan G."/>
            <person name="Grattapaglia D."/>
            <person name="Rokhsar D.S."/>
        </authorList>
    </citation>
    <scope>NUCLEOTIDE SEQUENCE</scope>
    <source>
        <tissue evidence="2">Leaf extractions</tissue>
    </source>
</reference>
<feature type="compositionally biased region" description="Basic and acidic residues" evidence="1">
    <location>
        <begin position="258"/>
        <end position="287"/>
    </location>
</feature>
<evidence type="ECO:0000313" key="2">
    <source>
        <dbReference type="EMBL" id="KCW84298.1"/>
    </source>
</evidence>
<dbReference type="Gramene" id="KCW84298">
    <property type="protein sequence ID" value="KCW84298"/>
    <property type="gene ID" value="EUGRSUZ_B01149"/>
</dbReference>